<dbReference type="EMBL" id="SJPI01000001">
    <property type="protein sequence ID" value="TWT52411.1"/>
    <property type="molecule type" value="Genomic_DNA"/>
</dbReference>
<proteinExistence type="predicted"/>
<gene>
    <name evidence="3" type="ORF">Pla22_00350</name>
</gene>
<dbReference type="Proteomes" id="UP000316598">
    <property type="component" value="Unassembled WGS sequence"/>
</dbReference>
<reference evidence="3 4" key="1">
    <citation type="submission" date="2019-02" db="EMBL/GenBank/DDBJ databases">
        <title>Deep-cultivation of Planctomycetes and their phenomic and genomic characterization uncovers novel biology.</title>
        <authorList>
            <person name="Wiegand S."/>
            <person name="Jogler M."/>
            <person name="Boedeker C."/>
            <person name="Pinto D."/>
            <person name="Vollmers J."/>
            <person name="Rivas-Marin E."/>
            <person name="Kohn T."/>
            <person name="Peeters S.H."/>
            <person name="Heuer A."/>
            <person name="Rast P."/>
            <person name="Oberbeckmann S."/>
            <person name="Bunk B."/>
            <person name="Jeske O."/>
            <person name="Meyerdierks A."/>
            <person name="Storesund J.E."/>
            <person name="Kallscheuer N."/>
            <person name="Luecker S."/>
            <person name="Lage O.M."/>
            <person name="Pohl T."/>
            <person name="Merkel B.J."/>
            <person name="Hornburger P."/>
            <person name="Mueller R.-W."/>
            <person name="Bruemmer F."/>
            <person name="Labrenz M."/>
            <person name="Spormann A.M."/>
            <person name="Op Den Camp H."/>
            <person name="Overmann J."/>
            <person name="Amann R."/>
            <person name="Jetten M.S.M."/>
            <person name="Mascher T."/>
            <person name="Medema M.H."/>
            <person name="Devos D.P."/>
            <person name="Kaster A.-K."/>
            <person name="Ovreas L."/>
            <person name="Rohde M."/>
            <person name="Galperin M.Y."/>
            <person name="Jogler C."/>
        </authorList>
    </citation>
    <scope>NUCLEOTIDE SEQUENCE [LARGE SCALE GENOMIC DNA]</scope>
    <source>
        <strain evidence="3 4">Pla22</strain>
    </source>
</reference>
<evidence type="ECO:0000256" key="2">
    <source>
        <dbReference type="SAM" id="Phobius"/>
    </source>
</evidence>
<evidence type="ECO:0000313" key="3">
    <source>
        <dbReference type="EMBL" id="TWT52411.1"/>
    </source>
</evidence>
<name>A0A5C5WQN2_9BACT</name>
<sequence length="428" mass="47613">MTRSSDSHSPHEGSQGVRQRGGRQRLGGDDAASNRSKSPKRRQRGRLSRWRLMIYGVMRPWMRRQGRRSGGSSFLGSDGAGIASEVVFFGVLFLLGVFGLSLVLINRFAPDDMARISDEAFSDSLAPAFSTSLSTWIFGILSVAAIGTGVVSLVYRLMHLGASTEYRSVLANRAGQFEKDAMDFIGPTAPASATDDLTKLPSVPRGTSLTDSPGERLAYRLAAETREAGLAGPAILTFLWNAVWFILLAVAVSGFWYGSPRWILTLLLGPFAVIGYWSFKYFVTQLKQSAGIGPTIVEISQQPLCPGETCDVFVIQMGRLRLKRLRVQLVCEEETFYRQGTDVRVDRHESFVQVLCKEREVRVDPRAPWEQQLVLQLPDNIMHSFVGTHNAIRWKIVVKGESHPWPSFYRSFPVVIHPSVAPPKRSPR</sequence>
<protein>
    <submittedName>
        <fullName evidence="3">Uncharacterized protein</fullName>
    </submittedName>
</protein>
<feature type="transmembrane region" description="Helical" evidence="2">
    <location>
        <begin position="262"/>
        <end position="279"/>
    </location>
</feature>
<feature type="compositionally biased region" description="Basic and acidic residues" evidence="1">
    <location>
        <begin position="1"/>
        <end position="11"/>
    </location>
</feature>
<accession>A0A5C5WQN2</accession>
<dbReference type="OrthoDB" id="239334at2"/>
<feature type="region of interest" description="Disordered" evidence="1">
    <location>
        <begin position="1"/>
        <end position="45"/>
    </location>
</feature>
<keyword evidence="4" id="KW-1185">Reference proteome</keyword>
<keyword evidence="2" id="KW-1133">Transmembrane helix</keyword>
<dbReference type="RefSeq" id="WP_146512793.1">
    <property type="nucleotide sequence ID" value="NZ_SJPI01000001.1"/>
</dbReference>
<feature type="transmembrane region" description="Helical" evidence="2">
    <location>
        <begin position="230"/>
        <end position="256"/>
    </location>
</feature>
<dbReference type="AlphaFoldDB" id="A0A5C5WQN2"/>
<evidence type="ECO:0000313" key="4">
    <source>
        <dbReference type="Proteomes" id="UP000316598"/>
    </source>
</evidence>
<keyword evidence="2" id="KW-0472">Membrane</keyword>
<feature type="transmembrane region" description="Helical" evidence="2">
    <location>
        <begin position="136"/>
        <end position="158"/>
    </location>
</feature>
<comment type="caution">
    <text evidence="3">The sequence shown here is derived from an EMBL/GenBank/DDBJ whole genome shotgun (WGS) entry which is preliminary data.</text>
</comment>
<feature type="transmembrane region" description="Helical" evidence="2">
    <location>
        <begin position="86"/>
        <end position="105"/>
    </location>
</feature>
<organism evidence="3 4">
    <name type="scientific">Rubripirellula amarantea</name>
    <dbReference type="NCBI Taxonomy" id="2527999"/>
    <lineage>
        <taxon>Bacteria</taxon>
        <taxon>Pseudomonadati</taxon>
        <taxon>Planctomycetota</taxon>
        <taxon>Planctomycetia</taxon>
        <taxon>Pirellulales</taxon>
        <taxon>Pirellulaceae</taxon>
        <taxon>Rubripirellula</taxon>
    </lineage>
</organism>
<keyword evidence="2" id="KW-0812">Transmembrane</keyword>
<evidence type="ECO:0000256" key="1">
    <source>
        <dbReference type="SAM" id="MobiDB-lite"/>
    </source>
</evidence>